<name>A0A2N0S5H0_9GLOM</name>
<keyword evidence="2 4" id="KW-0863">Zinc-finger</keyword>
<dbReference type="SMART" id="SM00291">
    <property type="entry name" value="ZnF_ZZ"/>
    <property type="match status" value="1"/>
</dbReference>
<dbReference type="VEuPathDB" id="FungiDB:FUN_012767"/>
<dbReference type="PROSITE" id="PS50053">
    <property type="entry name" value="UBIQUITIN_2"/>
    <property type="match status" value="4"/>
</dbReference>
<dbReference type="PRINTS" id="PR00348">
    <property type="entry name" value="UBIQUITIN"/>
</dbReference>
<dbReference type="Gene3D" id="3.10.20.90">
    <property type="entry name" value="Phosphatidylinositol 3-kinase Catalytic Subunit, Chain A, domain 1"/>
    <property type="match status" value="4"/>
</dbReference>
<dbReference type="Proteomes" id="UP000232688">
    <property type="component" value="Unassembled WGS sequence"/>
</dbReference>
<evidence type="ECO:0008006" key="9">
    <source>
        <dbReference type="Google" id="ProtNLM"/>
    </source>
</evidence>
<feature type="domain" description="Ubiquitin-like" evidence="5">
    <location>
        <begin position="144"/>
        <end position="214"/>
    </location>
</feature>
<keyword evidence="3" id="KW-0862">Zinc</keyword>
<dbReference type="Gene3D" id="3.40.30.10">
    <property type="entry name" value="Glutaredoxin"/>
    <property type="match status" value="1"/>
</dbReference>
<sequence length="593" mass="68875">MQNGKVIELHVPIYSDSISTIKSMIKDCEDIPIRKQRLLFCGKQLDDSRTLVDYNIQKESTLELILVSVKLYVRMQDGKDIELHVPGKFDSGIFTIKSMLQDCKDIPIYEQRLFLGGNKLNDSSTLKDCNIQRGTTLELILVSIKLYVKKKDGKVIEFLLDESDTIHDVKQMVWKRTRIPVYKQRLLFCGEQLHDSSTLKSCNIQNESTLELAMVPFKLNVKTQDGKVIKLSVAEDNTIYEVKQMIQECEGIPSYNNVFFVMEINCVVLVPWESVKFKNIVTMDFNALPSLMQYMQVPAKYLHDKVHAGIACNYCGKSEWKGARYKCSECLDYNLCYECIKISKLLHDEQHNFLEILDPESQNDFPKDISVNPKEEMLTLLQEEEKRRFSPEIQQQYYKIGSDPTSGKDWMDVTDQMQHDLVREFGYSGEAVQLLRRAPQLYQGSYTCPLYRYISHVLNDIYNIYSLYKKDVDFYMIQIREAYASDVWPIGNIVEVREHRTLEERLTAARTMVEATQLEVPVLADTMDNTFLNLYSPWPFRFFVIKDGILKLVGMPKEARYDTTDLVNCLDALLNEKSSEFDPDSPSRKKRRL</sequence>
<feature type="domain" description="Ubiquitin-like" evidence="5">
    <location>
        <begin position="69"/>
        <end position="141"/>
    </location>
</feature>
<accession>A0A2N0S5H0</accession>
<dbReference type="SUPFAM" id="SSF54236">
    <property type="entry name" value="Ubiquitin-like"/>
    <property type="match status" value="4"/>
</dbReference>
<dbReference type="InterPro" id="IPR019954">
    <property type="entry name" value="Ubiquitin_CS"/>
</dbReference>
<dbReference type="VEuPathDB" id="FungiDB:RhiirFUN_014370"/>
<evidence type="ECO:0000256" key="4">
    <source>
        <dbReference type="PROSITE-ProRule" id="PRU00228"/>
    </source>
</evidence>
<evidence type="ECO:0000313" key="7">
    <source>
        <dbReference type="EMBL" id="PKC70812.1"/>
    </source>
</evidence>
<dbReference type="InterPro" id="IPR000643">
    <property type="entry name" value="Iodothyronine_deiodinase"/>
</dbReference>
<dbReference type="PROSITE" id="PS50135">
    <property type="entry name" value="ZF_ZZ_2"/>
    <property type="match status" value="1"/>
</dbReference>
<evidence type="ECO:0000259" key="5">
    <source>
        <dbReference type="PROSITE" id="PS50053"/>
    </source>
</evidence>
<dbReference type="InterPro" id="IPR029071">
    <property type="entry name" value="Ubiquitin-like_domsf"/>
</dbReference>
<evidence type="ECO:0000256" key="2">
    <source>
        <dbReference type="ARBA" id="ARBA00022771"/>
    </source>
</evidence>
<dbReference type="AlphaFoldDB" id="A0A2N0S5H0"/>
<evidence type="ECO:0000259" key="6">
    <source>
        <dbReference type="PROSITE" id="PS50135"/>
    </source>
</evidence>
<evidence type="ECO:0000313" key="8">
    <source>
        <dbReference type="Proteomes" id="UP000232688"/>
    </source>
</evidence>
<dbReference type="EMBL" id="LLXH01000200">
    <property type="protein sequence ID" value="PKC70812.1"/>
    <property type="molecule type" value="Genomic_DNA"/>
</dbReference>
<reference evidence="7 8" key="2">
    <citation type="submission" date="2017-10" db="EMBL/GenBank/DDBJ databases">
        <title>Genome analyses suggest a sexual origin of heterokaryosis in a supposedly ancient asexual fungus.</title>
        <authorList>
            <person name="Corradi N."/>
            <person name="Sedzielewska K."/>
            <person name="Noel J."/>
            <person name="Charron P."/>
            <person name="Farinelli L."/>
            <person name="Marton T."/>
            <person name="Kruger M."/>
            <person name="Pelin A."/>
            <person name="Brachmann A."/>
            <person name="Corradi N."/>
        </authorList>
    </citation>
    <scope>NUCLEOTIDE SEQUENCE [LARGE SCALE GENOMIC DNA]</scope>
    <source>
        <strain evidence="7 8">A1</strain>
    </source>
</reference>
<dbReference type="GO" id="GO:0008270">
    <property type="term" value="F:zinc ion binding"/>
    <property type="evidence" value="ECO:0007669"/>
    <property type="project" value="UniProtKB-KW"/>
</dbReference>
<dbReference type="Pfam" id="PF00240">
    <property type="entry name" value="ubiquitin"/>
    <property type="match status" value="4"/>
</dbReference>
<organism evidence="7 8">
    <name type="scientific">Rhizophagus irregularis</name>
    <dbReference type="NCBI Taxonomy" id="588596"/>
    <lineage>
        <taxon>Eukaryota</taxon>
        <taxon>Fungi</taxon>
        <taxon>Fungi incertae sedis</taxon>
        <taxon>Mucoromycota</taxon>
        <taxon>Glomeromycotina</taxon>
        <taxon>Glomeromycetes</taxon>
        <taxon>Glomerales</taxon>
        <taxon>Glomeraceae</taxon>
        <taxon>Rhizophagus</taxon>
    </lineage>
</organism>
<dbReference type="GO" id="GO:0004800">
    <property type="term" value="F:thyroxine 5'-deiodinase activity"/>
    <property type="evidence" value="ECO:0007669"/>
    <property type="project" value="InterPro"/>
</dbReference>
<dbReference type="InterPro" id="IPR000626">
    <property type="entry name" value="Ubiquitin-like_dom"/>
</dbReference>
<dbReference type="PROSITE" id="PS01357">
    <property type="entry name" value="ZF_ZZ_1"/>
    <property type="match status" value="1"/>
</dbReference>
<dbReference type="PANTHER" id="PTHR10666">
    <property type="entry name" value="UBIQUITIN"/>
    <property type="match status" value="1"/>
</dbReference>
<dbReference type="CDD" id="cd17039">
    <property type="entry name" value="Ubl_ubiquitin_like"/>
    <property type="match status" value="3"/>
</dbReference>
<dbReference type="CDD" id="cd02249">
    <property type="entry name" value="ZZ"/>
    <property type="match status" value="1"/>
</dbReference>
<feature type="domain" description="Ubiquitin-like" evidence="5">
    <location>
        <begin position="217"/>
        <end position="253"/>
    </location>
</feature>
<dbReference type="Pfam" id="PF00837">
    <property type="entry name" value="T4_deiodinase"/>
    <property type="match status" value="1"/>
</dbReference>
<feature type="domain" description="Ubiquitin-like" evidence="5">
    <location>
        <begin position="15"/>
        <end position="66"/>
    </location>
</feature>
<dbReference type="InterPro" id="IPR050158">
    <property type="entry name" value="Ubiquitin_ubiquitin-like"/>
</dbReference>
<feature type="domain" description="ZZ-type" evidence="6">
    <location>
        <begin position="307"/>
        <end position="361"/>
    </location>
</feature>
<dbReference type="VEuPathDB" id="FungiDB:RhiirA1_439210"/>
<dbReference type="InterPro" id="IPR019956">
    <property type="entry name" value="Ubiquitin_dom"/>
</dbReference>
<proteinExistence type="predicted"/>
<gene>
    <name evidence="7" type="ORF">RhiirA1_439210</name>
</gene>
<dbReference type="Pfam" id="PF00569">
    <property type="entry name" value="ZZ"/>
    <property type="match status" value="1"/>
</dbReference>
<dbReference type="SUPFAM" id="SSF57850">
    <property type="entry name" value="RING/U-box"/>
    <property type="match status" value="1"/>
</dbReference>
<evidence type="ECO:0000256" key="3">
    <source>
        <dbReference type="ARBA" id="ARBA00022833"/>
    </source>
</evidence>
<keyword evidence="1" id="KW-0479">Metal-binding</keyword>
<comment type="caution">
    <text evidence="7">The sequence shown here is derived from an EMBL/GenBank/DDBJ whole genome shotgun (WGS) entry which is preliminary data.</text>
</comment>
<dbReference type="InterPro" id="IPR000433">
    <property type="entry name" value="Znf_ZZ"/>
</dbReference>
<dbReference type="SMART" id="SM00213">
    <property type="entry name" value="UBQ"/>
    <property type="match status" value="4"/>
</dbReference>
<dbReference type="InterPro" id="IPR043145">
    <property type="entry name" value="Znf_ZZ_sf"/>
</dbReference>
<protein>
    <recommendedName>
        <fullName evidence="9">Ubiquitin-domain-containing protein</fullName>
    </recommendedName>
</protein>
<dbReference type="Gene3D" id="3.30.60.90">
    <property type="match status" value="1"/>
</dbReference>
<evidence type="ECO:0000256" key="1">
    <source>
        <dbReference type="ARBA" id="ARBA00022723"/>
    </source>
</evidence>
<reference evidence="7 8" key="1">
    <citation type="submission" date="2017-10" db="EMBL/GenBank/DDBJ databases">
        <title>Extensive intraspecific genome diversity in a model arbuscular mycorrhizal fungus.</title>
        <authorList>
            <person name="Chen E.C.H."/>
            <person name="Morin E."/>
            <person name="Baudet D."/>
            <person name="Noel J."/>
            <person name="Ndikumana S."/>
            <person name="Charron P."/>
            <person name="St-Onge C."/>
            <person name="Giorgi J."/>
            <person name="Grigoriev I.V."/>
            <person name="Roux C."/>
            <person name="Martin F.M."/>
            <person name="Corradi N."/>
        </authorList>
    </citation>
    <scope>NUCLEOTIDE SEQUENCE [LARGE SCALE GENOMIC DNA]</scope>
    <source>
        <strain evidence="7 8">A1</strain>
    </source>
</reference>
<dbReference type="PROSITE" id="PS00299">
    <property type="entry name" value="UBIQUITIN_1"/>
    <property type="match status" value="2"/>
</dbReference>